<protein>
    <submittedName>
        <fullName evidence="1">Uncharacterized protein</fullName>
    </submittedName>
</protein>
<proteinExistence type="predicted"/>
<reference evidence="1 2" key="1">
    <citation type="journal article" date="2019" name="Nat. Ecol. Evol.">
        <title>Megaphylogeny resolves global patterns of mushroom evolution.</title>
        <authorList>
            <person name="Varga T."/>
            <person name="Krizsan K."/>
            <person name="Foldi C."/>
            <person name="Dima B."/>
            <person name="Sanchez-Garcia M."/>
            <person name="Sanchez-Ramirez S."/>
            <person name="Szollosi G.J."/>
            <person name="Szarkandi J.G."/>
            <person name="Papp V."/>
            <person name="Albert L."/>
            <person name="Andreopoulos W."/>
            <person name="Angelini C."/>
            <person name="Antonin V."/>
            <person name="Barry K.W."/>
            <person name="Bougher N.L."/>
            <person name="Buchanan P."/>
            <person name="Buyck B."/>
            <person name="Bense V."/>
            <person name="Catcheside P."/>
            <person name="Chovatia M."/>
            <person name="Cooper J."/>
            <person name="Damon W."/>
            <person name="Desjardin D."/>
            <person name="Finy P."/>
            <person name="Geml J."/>
            <person name="Haridas S."/>
            <person name="Hughes K."/>
            <person name="Justo A."/>
            <person name="Karasinski D."/>
            <person name="Kautmanova I."/>
            <person name="Kiss B."/>
            <person name="Kocsube S."/>
            <person name="Kotiranta H."/>
            <person name="LaButti K.M."/>
            <person name="Lechner B.E."/>
            <person name="Liimatainen K."/>
            <person name="Lipzen A."/>
            <person name="Lukacs Z."/>
            <person name="Mihaltcheva S."/>
            <person name="Morgado L.N."/>
            <person name="Niskanen T."/>
            <person name="Noordeloos M.E."/>
            <person name="Ohm R.A."/>
            <person name="Ortiz-Santana B."/>
            <person name="Ovrebo C."/>
            <person name="Racz N."/>
            <person name="Riley R."/>
            <person name="Savchenko A."/>
            <person name="Shiryaev A."/>
            <person name="Soop K."/>
            <person name="Spirin V."/>
            <person name="Szebenyi C."/>
            <person name="Tomsovsky M."/>
            <person name="Tulloss R.E."/>
            <person name="Uehling J."/>
            <person name="Grigoriev I.V."/>
            <person name="Vagvolgyi C."/>
            <person name="Papp T."/>
            <person name="Martin F.M."/>
            <person name="Miettinen O."/>
            <person name="Hibbett D.S."/>
            <person name="Nagy L.G."/>
        </authorList>
    </citation>
    <scope>NUCLEOTIDE SEQUENCE [LARGE SCALE GENOMIC DNA]</scope>
    <source>
        <strain evidence="1 2">NL-1719</strain>
    </source>
</reference>
<keyword evidence="2" id="KW-1185">Reference proteome</keyword>
<name>A0ACD3B8R5_9AGAR</name>
<sequence>MASFEQLPAEIIEEILFYTSPKGKLELAKVCRRLNAIALLHLFQHSCDTPEPTKNFVGATECRSASHQGSHHTIYIQTQRRLDAFSGLSIAFALDLRSIDTLQISMSSCYEDAHVGLVTEDYRRVLHIVKRLEHVREVSIEFNHHDRQLMEQRKGIMVAILNTILEKGCEELTLHGSSFMPWNIGPRGARLLSGLQNLIPSLGSGSERVKAPYLFLGDVARLPRSTFQASKLKNLQISGLMFFYPPLSYWTYQVLSIPTLTSFSLWNFYIDEPKWAIILSWLYHPLRHRLLDLTVKNYFTVPFPALINFFSKLTNVTHLKLTQAPYDLDRNTGQYNLKHPKGTTHTFFPNLKPYPGQLSSSSESTFLILGSECQLKGSESF</sequence>
<dbReference type="Proteomes" id="UP000308600">
    <property type="component" value="Unassembled WGS sequence"/>
</dbReference>
<accession>A0ACD3B8R5</accession>
<evidence type="ECO:0000313" key="1">
    <source>
        <dbReference type="EMBL" id="TFK74226.1"/>
    </source>
</evidence>
<dbReference type="EMBL" id="ML208269">
    <property type="protein sequence ID" value="TFK74226.1"/>
    <property type="molecule type" value="Genomic_DNA"/>
</dbReference>
<gene>
    <name evidence="1" type="ORF">BDN72DRAFT_875278</name>
</gene>
<organism evidence="1 2">
    <name type="scientific">Pluteus cervinus</name>
    <dbReference type="NCBI Taxonomy" id="181527"/>
    <lineage>
        <taxon>Eukaryota</taxon>
        <taxon>Fungi</taxon>
        <taxon>Dikarya</taxon>
        <taxon>Basidiomycota</taxon>
        <taxon>Agaricomycotina</taxon>
        <taxon>Agaricomycetes</taxon>
        <taxon>Agaricomycetidae</taxon>
        <taxon>Agaricales</taxon>
        <taxon>Pluteineae</taxon>
        <taxon>Pluteaceae</taxon>
        <taxon>Pluteus</taxon>
    </lineage>
</organism>
<evidence type="ECO:0000313" key="2">
    <source>
        <dbReference type="Proteomes" id="UP000308600"/>
    </source>
</evidence>